<dbReference type="Proteomes" id="UP000281915">
    <property type="component" value="Unassembled WGS sequence"/>
</dbReference>
<gene>
    <name evidence="1" type="ORF">EDM58_17895</name>
</gene>
<evidence type="ECO:0000313" key="1">
    <source>
        <dbReference type="EMBL" id="RNB76243.1"/>
    </source>
</evidence>
<sequence length="92" mass="9762">MFPICAPVYVLQGCETVRSTAIPGEAHEVPVGGNGAQLRGLLIDCASVSPGSLFRLAGLRQSLRLETCFSSETVGFQQAETQCPFDTGFVVQ</sequence>
<dbReference type="EMBL" id="RHHT01000039">
    <property type="protein sequence ID" value="RNB76243.1"/>
    <property type="molecule type" value="Genomic_DNA"/>
</dbReference>
<evidence type="ECO:0000313" key="2">
    <source>
        <dbReference type="Proteomes" id="UP000281915"/>
    </source>
</evidence>
<comment type="caution">
    <text evidence="1">The sequence shown here is derived from an EMBL/GenBank/DDBJ whole genome shotgun (WGS) entry which is preliminary data.</text>
</comment>
<accession>A0A3M8CKU2</accession>
<reference evidence="1 2" key="1">
    <citation type="submission" date="2018-10" db="EMBL/GenBank/DDBJ databases">
        <title>Phylogenomics of Brevibacillus.</title>
        <authorList>
            <person name="Dunlap C."/>
        </authorList>
    </citation>
    <scope>NUCLEOTIDE SEQUENCE [LARGE SCALE GENOMIC DNA]</scope>
    <source>
        <strain evidence="1 2">JCM 15085</strain>
    </source>
</reference>
<protein>
    <submittedName>
        <fullName evidence="1">Uncharacterized protein</fullName>
    </submittedName>
</protein>
<name>A0A3M8CKU2_9BACL</name>
<organism evidence="1 2">
    <name type="scientific">Brevibacillus panacihumi</name>
    <dbReference type="NCBI Taxonomy" id="497735"/>
    <lineage>
        <taxon>Bacteria</taxon>
        <taxon>Bacillati</taxon>
        <taxon>Bacillota</taxon>
        <taxon>Bacilli</taxon>
        <taxon>Bacillales</taxon>
        <taxon>Paenibacillaceae</taxon>
        <taxon>Brevibacillus</taxon>
    </lineage>
</organism>
<proteinExistence type="predicted"/>
<dbReference type="AlphaFoldDB" id="A0A3M8CKU2"/>